<evidence type="ECO:0000256" key="7">
    <source>
        <dbReference type="SAM" id="SignalP"/>
    </source>
</evidence>
<evidence type="ECO:0000313" key="10">
    <source>
        <dbReference type="Proteomes" id="UP000199820"/>
    </source>
</evidence>
<evidence type="ECO:0000313" key="9">
    <source>
        <dbReference type="EMBL" id="SET41538.1"/>
    </source>
</evidence>
<keyword evidence="3 6" id="KW-0133">Cell shape</keyword>
<dbReference type="PANTHER" id="PTHR36699">
    <property type="entry name" value="LD-TRANSPEPTIDASE"/>
    <property type="match status" value="1"/>
</dbReference>
<dbReference type="EMBL" id="FOIL01000017">
    <property type="protein sequence ID" value="SET41538.1"/>
    <property type="molecule type" value="Genomic_DNA"/>
</dbReference>
<dbReference type="PROSITE" id="PS52029">
    <property type="entry name" value="LD_TPASE"/>
    <property type="match status" value="1"/>
</dbReference>
<feature type="signal peptide" evidence="7">
    <location>
        <begin position="1"/>
        <end position="25"/>
    </location>
</feature>
<protein>
    <submittedName>
        <fullName evidence="9">L,D-transpeptidase catalytic domain</fullName>
    </submittedName>
</protein>
<accession>A0A1I0E920</accession>
<dbReference type="Gene3D" id="2.10.270.10">
    <property type="entry name" value="Cholin Binding"/>
    <property type="match status" value="1"/>
</dbReference>
<organism evidence="9 10">
    <name type="scientific">[Clostridium] aminophilum</name>
    <dbReference type="NCBI Taxonomy" id="1526"/>
    <lineage>
        <taxon>Bacteria</taxon>
        <taxon>Bacillati</taxon>
        <taxon>Bacillota</taxon>
        <taxon>Clostridia</taxon>
        <taxon>Lachnospirales</taxon>
        <taxon>Lachnospiraceae</taxon>
    </lineage>
</organism>
<evidence type="ECO:0000256" key="6">
    <source>
        <dbReference type="PROSITE-ProRule" id="PRU01373"/>
    </source>
</evidence>
<evidence type="ECO:0000256" key="2">
    <source>
        <dbReference type="ARBA" id="ARBA00022679"/>
    </source>
</evidence>
<feature type="chain" id="PRO_5011560125" evidence="7">
    <location>
        <begin position="26"/>
        <end position="291"/>
    </location>
</feature>
<dbReference type="GO" id="GO:0071555">
    <property type="term" value="P:cell wall organization"/>
    <property type="evidence" value="ECO:0007669"/>
    <property type="project" value="UniProtKB-UniRule"/>
</dbReference>
<feature type="active site" description="Nucleophile" evidence="6">
    <location>
        <position position="266"/>
    </location>
</feature>
<dbReference type="Pfam" id="PF03734">
    <property type="entry name" value="YkuD"/>
    <property type="match status" value="1"/>
</dbReference>
<dbReference type="PANTHER" id="PTHR36699:SF1">
    <property type="entry name" value="L,D-TRANSPEPTIDASE YAFK-RELATED"/>
    <property type="match status" value="1"/>
</dbReference>
<dbReference type="OrthoDB" id="1864143at2"/>
<keyword evidence="10" id="KW-1185">Reference proteome</keyword>
<reference evidence="10" key="1">
    <citation type="submission" date="2016-10" db="EMBL/GenBank/DDBJ databases">
        <authorList>
            <person name="Varghese N."/>
            <person name="Submissions S."/>
        </authorList>
    </citation>
    <scope>NUCLEOTIDE SEQUENCE [LARGE SCALE GENOMIC DNA]</scope>
    <source>
        <strain evidence="10">KH1P1</strain>
    </source>
</reference>
<comment type="pathway">
    <text evidence="1 6">Cell wall biogenesis; peptidoglycan biosynthesis.</text>
</comment>
<evidence type="ECO:0000256" key="3">
    <source>
        <dbReference type="ARBA" id="ARBA00022960"/>
    </source>
</evidence>
<feature type="active site" description="Proton donor/acceptor" evidence="6">
    <location>
        <position position="254"/>
    </location>
</feature>
<dbReference type="GO" id="GO:0009252">
    <property type="term" value="P:peptidoglycan biosynthetic process"/>
    <property type="evidence" value="ECO:0007669"/>
    <property type="project" value="UniProtKB-UniPathway"/>
</dbReference>
<evidence type="ECO:0000256" key="1">
    <source>
        <dbReference type="ARBA" id="ARBA00004752"/>
    </source>
</evidence>
<dbReference type="RefSeq" id="WP_074649327.1">
    <property type="nucleotide sequence ID" value="NZ_FOIL01000017.1"/>
</dbReference>
<feature type="domain" description="L,D-TPase catalytic" evidence="8">
    <location>
        <begin position="143"/>
        <end position="290"/>
    </location>
</feature>
<dbReference type="AlphaFoldDB" id="A0A1I0E920"/>
<proteinExistence type="predicted"/>
<dbReference type="InterPro" id="IPR038063">
    <property type="entry name" value="Transpep_catalytic_dom"/>
</dbReference>
<gene>
    <name evidence="9" type="ORF">SAMN04487771_101723</name>
</gene>
<dbReference type="Proteomes" id="UP000199820">
    <property type="component" value="Unassembled WGS sequence"/>
</dbReference>
<dbReference type="Gene3D" id="2.40.440.10">
    <property type="entry name" value="L,D-transpeptidase catalytic domain-like"/>
    <property type="match status" value="1"/>
</dbReference>
<keyword evidence="4 6" id="KW-0573">Peptidoglycan synthesis</keyword>
<dbReference type="SUPFAM" id="SSF69360">
    <property type="entry name" value="Cell wall binding repeat"/>
    <property type="match status" value="1"/>
</dbReference>
<name>A0A1I0E920_9FIRM</name>
<dbReference type="SUPFAM" id="SSF141523">
    <property type="entry name" value="L,D-transpeptidase catalytic domain-like"/>
    <property type="match status" value="1"/>
</dbReference>
<sequence length="291" mass="33065">MNKKRIAAGCFGLVAALFFGLTAYAGETDQPEGWYQDEKGTYFVDYRGNYPRNRWYWIGDRQNRGDAACYYFDKDGYLVKSGEVDGCTVNREGQWIVNGEVQYRPFRDSHLNETTEQFEDEYGQPVYSDIDEKKWCEESAGTQMILVDKDSHRVQLYTNGNKVRDYCATFGEKDGKKHQEGDMHTPEGEYYVCKKKAGGHLWRALGISYPNKSDADYGVAHGIIDEKARQAVYAANDAKSYNWSTNLGSYVEIHGNRPPVNATRGCTALRNSDVEDLYNQVGIGTRIVMMA</sequence>
<dbReference type="InterPro" id="IPR005490">
    <property type="entry name" value="LD_TPept_cat_dom"/>
</dbReference>
<evidence type="ECO:0000259" key="8">
    <source>
        <dbReference type="PROSITE" id="PS52029"/>
    </source>
</evidence>
<evidence type="ECO:0000256" key="4">
    <source>
        <dbReference type="ARBA" id="ARBA00022984"/>
    </source>
</evidence>
<dbReference type="UniPathway" id="UPA00219"/>
<keyword evidence="7" id="KW-0732">Signal</keyword>
<dbReference type="CDD" id="cd16913">
    <property type="entry name" value="YkuD_like"/>
    <property type="match status" value="1"/>
</dbReference>
<dbReference type="GO" id="GO:0008360">
    <property type="term" value="P:regulation of cell shape"/>
    <property type="evidence" value="ECO:0007669"/>
    <property type="project" value="UniProtKB-UniRule"/>
</dbReference>
<evidence type="ECO:0000256" key="5">
    <source>
        <dbReference type="ARBA" id="ARBA00023316"/>
    </source>
</evidence>
<keyword evidence="2" id="KW-0808">Transferase</keyword>
<keyword evidence="5 6" id="KW-0961">Cell wall biogenesis/degradation</keyword>
<dbReference type="GO" id="GO:0016740">
    <property type="term" value="F:transferase activity"/>
    <property type="evidence" value="ECO:0007669"/>
    <property type="project" value="UniProtKB-KW"/>
</dbReference>